<dbReference type="Proteomes" id="UP000790709">
    <property type="component" value="Unassembled WGS sequence"/>
</dbReference>
<feature type="non-terminal residue" evidence="1">
    <location>
        <position position="87"/>
    </location>
</feature>
<gene>
    <name evidence="1" type="ORF">BV22DRAFT_993489</name>
</gene>
<evidence type="ECO:0000313" key="1">
    <source>
        <dbReference type="EMBL" id="KAH7919876.1"/>
    </source>
</evidence>
<evidence type="ECO:0000313" key="2">
    <source>
        <dbReference type="Proteomes" id="UP000790709"/>
    </source>
</evidence>
<protein>
    <submittedName>
        <fullName evidence="1">Uncharacterized protein</fullName>
    </submittedName>
</protein>
<name>A0ACB8B3S9_9AGAM</name>
<comment type="caution">
    <text evidence="1">The sequence shown here is derived from an EMBL/GenBank/DDBJ whole genome shotgun (WGS) entry which is preliminary data.</text>
</comment>
<keyword evidence="2" id="KW-1185">Reference proteome</keyword>
<organism evidence="1 2">
    <name type="scientific">Leucogyrophana mollusca</name>
    <dbReference type="NCBI Taxonomy" id="85980"/>
    <lineage>
        <taxon>Eukaryota</taxon>
        <taxon>Fungi</taxon>
        <taxon>Dikarya</taxon>
        <taxon>Basidiomycota</taxon>
        <taxon>Agaricomycotina</taxon>
        <taxon>Agaricomycetes</taxon>
        <taxon>Agaricomycetidae</taxon>
        <taxon>Boletales</taxon>
        <taxon>Boletales incertae sedis</taxon>
        <taxon>Leucogyrophana</taxon>
    </lineage>
</organism>
<sequence>PSYFQLELDAPEVGRVLRFDSLSKILSAGMRIGFASGPKPFLDAIDLHISTANLQGSHLMQAITLALLEKWGYDNFITHTHNVAAFY</sequence>
<accession>A0ACB8B3S9</accession>
<proteinExistence type="predicted"/>
<reference evidence="1" key="1">
    <citation type="journal article" date="2021" name="New Phytol.">
        <title>Evolutionary innovations through gain and loss of genes in the ectomycorrhizal Boletales.</title>
        <authorList>
            <person name="Wu G."/>
            <person name="Miyauchi S."/>
            <person name="Morin E."/>
            <person name="Kuo A."/>
            <person name="Drula E."/>
            <person name="Varga T."/>
            <person name="Kohler A."/>
            <person name="Feng B."/>
            <person name="Cao Y."/>
            <person name="Lipzen A."/>
            <person name="Daum C."/>
            <person name="Hundley H."/>
            <person name="Pangilinan J."/>
            <person name="Johnson J."/>
            <person name="Barry K."/>
            <person name="LaButti K."/>
            <person name="Ng V."/>
            <person name="Ahrendt S."/>
            <person name="Min B."/>
            <person name="Choi I.G."/>
            <person name="Park H."/>
            <person name="Plett J.M."/>
            <person name="Magnuson J."/>
            <person name="Spatafora J.W."/>
            <person name="Nagy L.G."/>
            <person name="Henrissat B."/>
            <person name="Grigoriev I.V."/>
            <person name="Yang Z.L."/>
            <person name="Xu J."/>
            <person name="Martin F.M."/>
        </authorList>
    </citation>
    <scope>NUCLEOTIDE SEQUENCE</scope>
    <source>
        <strain evidence="1">KUC20120723A-06</strain>
    </source>
</reference>
<dbReference type="EMBL" id="MU266622">
    <property type="protein sequence ID" value="KAH7919876.1"/>
    <property type="molecule type" value="Genomic_DNA"/>
</dbReference>
<feature type="non-terminal residue" evidence="1">
    <location>
        <position position="1"/>
    </location>
</feature>